<dbReference type="SUPFAM" id="SSF55120">
    <property type="entry name" value="Pseudouridine synthase"/>
    <property type="match status" value="1"/>
</dbReference>
<gene>
    <name evidence="7" type="ORF">G293_03355</name>
</gene>
<dbReference type="PANTHER" id="PTHR21600:SF87">
    <property type="entry name" value="RNA PSEUDOURIDYLATE SYNTHASE DOMAIN-CONTAINING PROTEIN 1"/>
    <property type="match status" value="1"/>
</dbReference>
<evidence type="ECO:0000259" key="6">
    <source>
        <dbReference type="Pfam" id="PF00849"/>
    </source>
</evidence>
<evidence type="ECO:0000313" key="7">
    <source>
        <dbReference type="EMBL" id="AKK20299.1"/>
    </source>
</evidence>
<dbReference type="EMBL" id="CP004021">
    <property type="protein sequence ID" value="AKK20299.1"/>
    <property type="molecule type" value="Genomic_DNA"/>
</dbReference>
<evidence type="ECO:0000256" key="5">
    <source>
        <dbReference type="RuleBase" id="RU362028"/>
    </source>
</evidence>
<dbReference type="AlphaFoldDB" id="A0A0G3I334"/>
<protein>
    <recommendedName>
        <fullName evidence="5">Pseudouridine synthase</fullName>
        <ecNumber evidence="5">5.4.99.-</ecNumber>
    </recommendedName>
</protein>
<dbReference type="InterPro" id="IPR036986">
    <property type="entry name" value="S4_RNA-bd_sf"/>
</dbReference>
<proteinExistence type="inferred from homology"/>
<comment type="similarity">
    <text evidence="1 5">Belongs to the pseudouridine synthase RluA family.</text>
</comment>
<dbReference type="InterPro" id="IPR006224">
    <property type="entry name" value="PsdUridine_synth_RluA-like_CS"/>
</dbReference>
<keyword evidence="2 5" id="KW-0413">Isomerase</keyword>
<dbReference type="GO" id="GO:0003723">
    <property type="term" value="F:RNA binding"/>
    <property type="evidence" value="ECO:0007669"/>
    <property type="project" value="UniProtKB-KW"/>
</dbReference>
<dbReference type="PATRIC" id="fig|1277257.4.peg.721"/>
<organism evidence="7 8">
    <name type="scientific">Candidatus Liberibacter africanus PTSAPSY</name>
    <dbReference type="NCBI Taxonomy" id="1277257"/>
    <lineage>
        <taxon>Bacteria</taxon>
        <taxon>Pseudomonadati</taxon>
        <taxon>Pseudomonadota</taxon>
        <taxon>Alphaproteobacteria</taxon>
        <taxon>Hyphomicrobiales</taxon>
        <taxon>Rhizobiaceae</taxon>
        <taxon>Liberibacter</taxon>
    </lineage>
</organism>
<evidence type="ECO:0000313" key="8">
    <source>
        <dbReference type="Proteomes" id="UP000035503"/>
    </source>
</evidence>
<dbReference type="GO" id="GO:0009982">
    <property type="term" value="F:pseudouridine synthase activity"/>
    <property type="evidence" value="ECO:0007669"/>
    <property type="project" value="InterPro"/>
</dbReference>
<dbReference type="EC" id="5.4.99.-" evidence="5"/>
<evidence type="ECO:0000256" key="2">
    <source>
        <dbReference type="ARBA" id="ARBA00023235"/>
    </source>
</evidence>
<dbReference type="InterPro" id="IPR050188">
    <property type="entry name" value="RluA_PseudoU_synthase"/>
</dbReference>
<dbReference type="PROSITE" id="PS50889">
    <property type="entry name" value="S4"/>
    <property type="match status" value="1"/>
</dbReference>
<dbReference type="Gene3D" id="3.10.290.10">
    <property type="entry name" value="RNA-binding S4 domain"/>
    <property type="match status" value="1"/>
</dbReference>
<dbReference type="Gene3D" id="3.30.2350.10">
    <property type="entry name" value="Pseudouridine synthase"/>
    <property type="match status" value="1"/>
</dbReference>
<reference evidence="7 8" key="1">
    <citation type="journal article" date="2015" name="Genome Announc.">
        <title>Complete Genome Sequence of 'Candidatus Liberibacter africanus,' a Bacterium Associated with Citrus Huanglongbing.</title>
        <authorList>
            <person name="Lin H."/>
            <person name="Pietersen G."/>
            <person name="Han C."/>
            <person name="Read D.A."/>
            <person name="Lou B."/>
            <person name="Gupta G."/>
            <person name="Civerolo E.L."/>
        </authorList>
    </citation>
    <scope>NUCLEOTIDE SEQUENCE [LARGE SCALE GENOMIC DNA]</scope>
    <source>
        <strain evidence="7 8">PTSAPSY</strain>
    </source>
</reference>
<keyword evidence="8" id="KW-1185">Reference proteome</keyword>
<dbReference type="InterPro" id="IPR006145">
    <property type="entry name" value="PsdUridine_synth_RsuA/RluA"/>
</dbReference>
<accession>A0A0G3I334</accession>
<dbReference type="InterPro" id="IPR020103">
    <property type="entry name" value="PsdUridine_synth_cat_dom_sf"/>
</dbReference>
<comment type="function">
    <text evidence="5">Responsible for synthesis of pseudouridine from uracil.</text>
</comment>
<dbReference type="PROSITE" id="PS01129">
    <property type="entry name" value="PSI_RLU"/>
    <property type="match status" value="1"/>
</dbReference>
<dbReference type="KEGG" id="lau:G293_03355"/>
<evidence type="ECO:0000256" key="4">
    <source>
        <dbReference type="PROSITE-ProRule" id="PRU00182"/>
    </source>
</evidence>
<feature type="domain" description="Pseudouridine synthase RsuA/RluA-like" evidence="6">
    <location>
        <begin position="102"/>
        <end position="255"/>
    </location>
</feature>
<name>A0A0G3I334_LIBAF</name>
<dbReference type="GO" id="GO:0140098">
    <property type="term" value="F:catalytic activity, acting on RNA"/>
    <property type="evidence" value="ECO:0007669"/>
    <property type="project" value="UniProtKB-ARBA"/>
</dbReference>
<dbReference type="NCBIfam" id="TIGR00005">
    <property type="entry name" value="rluA_subfam"/>
    <property type="match status" value="1"/>
</dbReference>
<dbReference type="Proteomes" id="UP000035503">
    <property type="component" value="Chromosome"/>
</dbReference>
<keyword evidence="4" id="KW-0694">RNA-binding</keyword>
<feature type="active site" evidence="3">
    <location>
        <position position="146"/>
    </location>
</feature>
<dbReference type="Pfam" id="PF00849">
    <property type="entry name" value="PseudoU_synth_2"/>
    <property type="match status" value="1"/>
</dbReference>
<dbReference type="RefSeq" id="WP_047264304.1">
    <property type="nucleotide sequence ID" value="NZ_CP004021.1"/>
</dbReference>
<evidence type="ECO:0000256" key="3">
    <source>
        <dbReference type="PIRSR" id="PIRSR606225-1"/>
    </source>
</evidence>
<dbReference type="STRING" id="1277257.G293_03355"/>
<dbReference type="GO" id="GO:0000455">
    <property type="term" value="P:enzyme-directed rRNA pseudouridine synthesis"/>
    <property type="evidence" value="ECO:0007669"/>
    <property type="project" value="TreeGrafter"/>
</dbReference>
<sequence>MTSVKYIAVEKDEENMRFDRWFKNHYPQINFVNLQRILRSGQIRLDKKRVKSNDRIQSGQVVRIPPIVNALNNMIKDEKKSDFSVAKHSEFLKSILLYADSHIYVFNKPAGISVQGGSGITNHIDGFLQSWADSKLQKPRLIHRLDQDTSGLLVVARTRIAAQNLTESFRMRRIKKIYWSLVWGVPQNKKKCISNWLLKKNQAGGDYVRVVNPGEKGANHAISYFKIIDSFAQKFCWLEMQPYTGRTHQLRVHALHMGYPIVGDKKYFINSKGNFADCIQKKLYLHARYIDLPHPEGGRLQITAPLPEHMVETWKSFGFQYKQDLCFQRL</sequence>
<dbReference type="InterPro" id="IPR006225">
    <property type="entry name" value="PsdUridine_synth_RluC/D"/>
</dbReference>
<dbReference type="CDD" id="cd02869">
    <property type="entry name" value="PseudoU_synth_RluA_like"/>
    <property type="match status" value="1"/>
</dbReference>
<comment type="catalytic activity">
    <reaction evidence="5">
        <text>a uridine in RNA = a pseudouridine in RNA</text>
        <dbReference type="Rhea" id="RHEA:48348"/>
        <dbReference type="Rhea" id="RHEA-COMP:12068"/>
        <dbReference type="Rhea" id="RHEA-COMP:12069"/>
        <dbReference type="ChEBI" id="CHEBI:65314"/>
        <dbReference type="ChEBI" id="CHEBI:65315"/>
    </reaction>
</comment>
<dbReference type="PANTHER" id="PTHR21600">
    <property type="entry name" value="MITOCHONDRIAL RNA PSEUDOURIDINE SYNTHASE"/>
    <property type="match status" value="1"/>
</dbReference>
<evidence type="ECO:0000256" key="1">
    <source>
        <dbReference type="ARBA" id="ARBA00010876"/>
    </source>
</evidence>